<feature type="coiled-coil region" evidence="1">
    <location>
        <begin position="135"/>
        <end position="171"/>
    </location>
</feature>
<keyword evidence="3" id="KW-1185">Reference proteome</keyword>
<comment type="caution">
    <text evidence="2">The sequence shown here is derived from an EMBL/GenBank/DDBJ whole genome shotgun (WGS) entry which is preliminary data.</text>
</comment>
<dbReference type="InParanoid" id="A0A024G5F5"/>
<evidence type="ECO:0000313" key="3">
    <source>
        <dbReference type="Proteomes" id="UP000053237"/>
    </source>
</evidence>
<name>A0A024G5F5_9STRA</name>
<evidence type="ECO:0000313" key="2">
    <source>
        <dbReference type="EMBL" id="CCI41545.1"/>
    </source>
</evidence>
<keyword evidence="1" id="KW-0175">Coiled coil</keyword>
<protein>
    <submittedName>
        <fullName evidence="2">Uncharacterized protein</fullName>
    </submittedName>
</protein>
<accession>A0A024G5F5</accession>
<dbReference type="AlphaFoldDB" id="A0A024G5F5"/>
<evidence type="ECO:0000256" key="1">
    <source>
        <dbReference type="SAM" id="Coils"/>
    </source>
</evidence>
<dbReference type="EMBL" id="CAIX01000021">
    <property type="protein sequence ID" value="CCI41545.1"/>
    <property type="molecule type" value="Genomic_DNA"/>
</dbReference>
<reference evidence="2 3" key="1">
    <citation type="submission" date="2012-05" db="EMBL/GenBank/DDBJ databases">
        <title>Recombination and specialization in a pathogen metapopulation.</title>
        <authorList>
            <person name="Gardiner A."/>
            <person name="Kemen E."/>
            <person name="Schultz-Larsen T."/>
            <person name="MacLean D."/>
            <person name="Van Oosterhout C."/>
            <person name="Jones J.D.G."/>
        </authorList>
    </citation>
    <scope>NUCLEOTIDE SEQUENCE [LARGE SCALE GENOMIC DNA]</scope>
    <source>
        <strain evidence="2 3">Ac Nc2</strain>
    </source>
</reference>
<gene>
    <name evidence="2" type="ORF">BN9_023290</name>
</gene>
<sequence>MKIENQLIDNRENKCVDFAEQNTKPSGTALVQTPGRKFAEIQAQMMDTINLQHKKLIQSGSGVSQDIRQFRTQLIDQLRSERYLSSNSDWIGSLRTKTASIYDDLEGIAEDLSKLEDVLSLRLEENVAMKNATFASQQQESLEQFEQKLLREREERKLQILDDERRALDQVFQNDLKTYQAVRDYLGVSYSSAARSQDPGPHTLDDVDLVVTADATQLENFYKSSESEAE</sequence>
<organism evidence="2 3">
    <name type="scientific">Albugo candida</name>
    <dbReference type="NCBI Taxonomy" id="65357"/>
    <lineage>
        <taxon>Eukaryota</taxon>
        <taxon>Sar</taxon>
        <taxon>Stramenopiles</taxon>
        <taxon>Oomycota</taxon>
        <taxon>Peronosporomycetes</taxon>
        <taxon>Albuginales</taxon>
        <taxon>Albuginaceae</taxon>
        <taxon>Albugo</taxon>
    </lineage>
</organism>
<dbReference type="Proteomes" id="UP000053237">
    <property type="component" value="Unassembled WGS sequence"/>
</dbReference>
<proteinExistence type="predicted"/>